<organism evidence="1 2">
    <name type="scientific">Coemansia javaensis</name>
    <dbReference type="NCBI Taxonomy" id="2761396"/>
    <lineage>
        <taxon>Eukaryota</taxon>
        <taxon>Fungi</taxon>
        <taxon>Fungi incertae sedis</taxon>
        <taxon>Zoopagomycota</taxon>
        <taxon>Kickxellomycotina</taxon>
        <taxon>Kickxellomycetes</taxon>
        <taxon>Kickxellales</taxon>
        <taxon>Kickxellaceae</taxon>
        <taxon>Coemansia</taxon>
    </lineage>
</organism>
<evidence type="ECO:0000313" key="2">
    <source>
        <dbReference type="Proteomes" id="UP001140217"/>
    </source>
</evidence>
<evidence type="ECO:0000313" key="1">
    <source>
        <dbReference type="EMBL" id="KAJ2785358.1"/>
    </source>
</evidence>
<dbReference type="OrthoDB" id="5595417at2759"/>
<protein>
    <recommendedName>
        <fullName evidence="3">F-box domain-containing protein</fullName>
    </recommendedName>
</protein>
<dbReference type="EMBL" id="JANBUL010000012">
    <property type="protein sequence ID" value="KAJ2785358.1"/>
    <property type="molecule type" value="Genomic_DNA"/>
</dbReference>
<accession>A0A9W8LKE6</accession>
<sequence length="547" mass="60569">MYLRDLPDDILRLVFKFALERHDSTAVAFRANRQLLTVCRRWRYLALPAVHSGLVVRYGCSPDGRCGSEYCRINTADGGPHAAEAATNLGLIVAAGCVRTVSSVEIAVYCAASLFPGLDAVLRLMHTAAGVWRGARRLEISIYPDSRMFDEDGPDAADYGDQIEKASAMLFSTMPGVRRVLFGGAEINPVAWEFCGRLAALYSNQLQDVYSLYPIVVPPECTFRQLRDTCIYYRDGAGYQHPRVVSTKLVSLGLLGWPSNHSWAPFSAGGDTKVIEFLNLKELDVVYFDTAATSSIDVRHRDGHPWKIRFPKLERANIFCLQNICPLLEYAVFPRRIEKLDIRATASMFLQMSEMLLPAARRLKIGIASGANGNPAVLAAANRILDSAQGSETVCLDVDDKSLPVFPSSITCAPLTELLIRADTGVDTVLQLIQEVPGLTSLKIHSLALSDTHTDLLVPGLHEAHLVAPLNTSVRKLRIFAKYEELELGLIVPLVKYLLLRIPELIKVTLREDPNGSLAQFVWAYAARYPHLKDILFTFQEDNGRSP</sequence>
<gene>
    <name evidence="1" type="ORF">H4R18_000569</name>
</gene>
<proteinExistence type="predicted"/>
<dbReference type="AlphaFoldDB" id="A0A9W8LKE6"/>
<comment type="caution">
    <text evidence="1">The sequence shown here is derived from an EMBL/GenBank/DDBJ whole genome shotgun (WGS) entry which is preliminary data.</text>
</comment>
<reference evidence="1" key="1">
    <citation type="submission" date="2022-07" db="EMBL/GenBank/DDBJ databases">
        <title>Phylogenomic reconstructions and comparative analyses of Kickxellomycotina fungi.</title>
        <authorList>
            <person name="Reynolds N.K."/>
            <person name="Stajich J.E."/>
            <person name="Barry K."/>
            <person name="Grigoriev I.V."/>
            <person name="Crous P."/>
            <person name="Smith M.E."/>
        </authorList>
    </citation>
    <scope>NUCLEOTIDE SEQUENCE</scope>
    <source>
        <strain evidence="1">NBRC 105414</strain>
    </source>
</reference>
<keyword evidence="2" id="KW-1185">Reference proteome</keyword>
<evidence type="ECO:0008006" key="3">
    <source>
        <dbReference type="Google" id="ProtNLM"/>
    </source>
</evidence>
<dbReference type="Proteomes" id="UP001140217">
    <property type="component" value="Unassembled WGS sequence"/>
</dbReference>
<name>A0A9W8LKE6_9FUNG</name>